<dbReference type="Gene3D" id="2.170.130.10">
    <property type="entry name" value="TonB-dependent receptor, plug domain"/>
    <property type="match status" value="1"/>
</dbReference>
<evidence type="ECO:0000256" key="11">
    <source>
        <dbReference type="RuleBase" id="RU003357"/>
    </source>
</evidence>
<evidence type="ECO:0000256" key="12">
    <source>
        <dbReference type="SAM" id="SignalP"/>
    </source>
</evidence>
<dbReference type="EMBL" id="JAHVHU010000002">
    <property type="protein sequence ID" value="MBY5956882.1"/>
    <property type="molecule type" value="Genomic_DNA"/>
</dbReference>
<comment type="caution">
    <text evidence="15">The sequence shown here is derived from an EMBL/GenBank/DDBJ whole genome shotgun (WGS) entry which is preliminary data.</text>
</comment>
<dbReference type="Pfam" id="PF00593">
    <property type="entry name" value="TonB_dep_Rec_b-barrel"/>
    <property type="match status" value="1"/>
</dbReference>
<keyword evidence="8 15" id="KW-0675">Receptor</keyword>
<dbReference type="InterPro" id="IPR037066">
    <property type="entry name" value="Plug_dom_sf"/>
</dbReference>
<dbReference type="Pfam" id="PF13715">
    <property type="entry name" value="CarbopepD_reg_2"/>
    <property type="match status" value="1"/>
</dbReference>
<keyword evidence="16" id="KW-1185">Reference proteome</keyword>
<dbReference type="InterPro" id="IPR000531">
    <property type="entry name" value="Beta-barrel_TonB"/>
</dbReference>
<dbReference type="GO" id="GO:0044718">
    <property type="term" value="P:siderophore transmembrane transport"/>
    <property type="evidence" value="ECO:0007669"/>
    <property type="project" value="TreeGrafter"/>
</dbReference>
<feature type="domain" description="TonB-dependent receptor-like beta-barrel" evidence="13">
    <location>
        <begin position="306"/>
        <end position="681"/>
    </location>
</feature>
<evidence type="ECO:0000259" key="14">
    <source>
        <dbReference type="Pfam" id="PF07715"/>
    </source>
</evidence>
<keyword evidence="6 11" id="KW-0798">TonB box</keyword>
<evidence type="ECO:0000256" key="1">
    <source>
        <dbReference type="ARBA" id="ARBA00004571"/>
    </source>
</evidence>
<feature type="chain" id="PRO_5036771262" evidence="12">
    <location>
        <begin position="21"/>
        <end position="723"/>
    </location>
</feature>
<evidence type="ECO:0000256" key="4">
    <source>
        <dbReference type="ARBA" id="ARBA00022692"/>
    </source>
</evidence>
<dbReference type="Gene3D" id="2.40.170.20">
    <property type="entry name" value="TonB-dependent receptor, beta-barrel domain"/>
    <property type="match status" value="1"/>
</dbReference>
<protein>
    <submittedName>
        <fullName evidence="15">TonB-dependent receptor</fullName>
    </submittedName>
</protein>
<keyword evidence="7 10" id="KW-0472">Membrane</keyword>
<sequence length="723" mass="80904">MTTKSILLLLAAFNISSVFAQNTFEAIITDSETQQPLIGATAVLKGTTKGSTANLEGLLSIENIPDGKQIIVFSYIGYETKSDTFSFPLTHTEPFQIELNPKAGELEEVVISSTRSTRTIQEIPTRMEFIGLEELGEKANMKAGDIRMLLSESTGIQTQVTSATSGNASIRIQGLDGRYTQILKDGFPLFSGAASGLGLLQTPPLDLKQVEVIKGSASTLYGGGAIAGLINLISKTPSEERDLLFHLDVNSGKGFDLNGFYSKRFEKVGTTIFASHNRSWAYDPAGIGLSAIPQYERYVLNPKLFLYFSEKTKLNFGVNATVEDRLGGDIQFIEGEGDNIHSYFEENNTQRYSTQLSLDHRTGNGLFNFKNSVSYFNRSISVPDYNFEGTQLATFSEASYASGNEKFEWVTGLNLWTDHFDENQLDTFQTRDYNLNTLGAFAQTSWKATEWLNLETGLRTDYVFDYGVVLLPRISALFKISPKLSSRIGGGFGYKAPTIFTEESERIQFQNVLPISSNNNELERSYGGNFDINYKTIIGEEVSFSINQLFFYTYLDNPLLLELQTSGLYQFVNTQGYIDTRGTETNMKIAYDDFKLFLGYTFTDARLHQGGTVNEAPLTPKHRINSVLFYEVEEKWKIGLEAYYYSPQKLSDGTTGQQYVIAGFMAEKLWENFSIYLNFENFLDARQTRFDTINTGTVTNPVFRDIYAPLDGFLINGGIKLKL</sequence>
<evidence type="ECO:0000256" key="9">
    <source>
        <dbReference type="ARBA" id="ARBA00023237"/>
    </source>
</evidence>
<evidence type="ECO:0000313" key="16">
    <source>
        <dbReference type="Proteomes" id="UP000753961"/>
    </source>
</evidence>
<evidence type="ECO:0000256" key="8">
    <source>
        <dbReference type="ARBA" id="ARBA00023170"/>
    </source>
</evidence>
<evidence type="ECO:0000256" key="2">
    <source>
        <dbReference type="ARBA" id="ARBA00022448"/>
    </source>
</evidence>
<name>A0A953HW54_9BACT</name>
<evidence type="ECO:0000256" key="10">
    <source>
        <dbReference type="PROSITE-ProRule" id="PRU01360"/>
    </source>
</evidence>
<evidence type="ECO:0000256" key="7">
    <source>
        <dbReference type="ARBA" id="ARBA00023136"/>
    </source>
</evidence>
<keyword evidence="4 10" id="KW-0812">Transmembrane</keyword>
<gene>
    <name evidence="15" type="ORF">KUV50_01960</name>
</gene>
<comment type="subcellular location">
    <subcellularLocation>
        <location evidence="1 10">Cell outer membrane</location>
        <topology evidence="1 10">Multi-pass membrane protein</topology>
    </subcellularLocation>
</comment>
<reference evidence="15" key="1">
    <citation type="submission" date="2021-06" db="EMBL/GenBank/DDBJ databases">
        <title>44 bacteria genomes isolated from Dapeng, Shenzhen.</title>
        <authorList>
            <person name="Zheng W."/>
            <person name="Yu S."/>
            <person name="Huang Y."/>
        </authorList>
    </citation>
    <scope>NUCLEOTIDE SEQUENCE</scope>
    <source>
        <strain evidence="15">DP5N28-2</strain>
    </source>
</reference>
<dbReference type="InterPro" id="IPR036942">
    <property type="entry name" value="Beta-barrel_TonB_sf"/>
</dbReference>
<dbReference type="GO" id="GO:0015344">
    <property type="term" value="F:siderophore uptake transmembrane transporter activity"/>
    <property type="evidence" value="ECO:0007669"/>
    <property type="project" value="TreeGrafter"/>
</dbReference>
<evidence type="ECO:0000256" key="3">
    <source>
        <dbReference type="ARBA" id="ARBA00022452"/>
    </source>
</evidence>
<dbReference type="Proteomes" id="UP000753961">
    <property type="component" value="Unassembled WGS sequence"/>
</dbReference>
<dbReference type="InterPro" id="IPR012910">
    <property type="entry name" value="Plug_dom"/>
</dbReference>
<dbReference type="AlphaFoldDB" id="A0A953HW54"/>
<evidence type="ECO:0000313" key="15">
    <source>
        <dbReference type="EMBL" id="MBY5956882.1"/>
    </source>
</evidence>
<evidence type="ECO:0000259" key="13">
    <source>
        <dbReference type="Pfam" id="PF00593"/>
    </source>
</evidence>
<organism evidence="15 16">
    <name type="scientific">Membranihabitans marinus</name>
    <dbReference type="NCBI Taxonomy" id="1227546"/>
    <lineage>
        <taxon>Bacteria</taxon>
        <taxon>Pseudomonadati</taxon>
        <taxon>Bacteroidota</taxon>
        <taxon>Saprospiria</taxon>
        <taxon>Saprospirales</taxon>
        <taxon>Saprospiraceae</taxon>
        <taxon>Membranihabitans</taxon>
    </lineage>
</organism>
<feature type="signal peptide" evidence="12">
    <location>
        <begin position="1"/>
        <end position="20"/>
    </location>
</feature>
<keyword evidence="5 12" id="KW-0732">Signal</keyword>
<dbReference type="SUPFAM" id="SSF49464">
    <property type="entry name" value="Carboxypeptidase regulatory domain-like"/>
    <property type="match status" value="1"/>
</dbReference>
<dbReference type="InterPro" id="IPR008969">
    <property type="entry name" value="CarboxyPept-like_regulatory"/>
</dbReference>
<dbReference type="PANTHER" id="PTHR30069:SF29">
    <property type="entry name" value="HEMOGLOBIN AND HEMOGLOBIN-HAPTOGLOBIN-BINDING PROTEIN 1-RELATED"/>
    <property type="match status" value="1"/>
</dbReference>
<dbReference type="PROSITE" id="PS52016">
    <property type="entry name" value="TONB_DEPENDENT_REC_3"/>
    <property type="match status" value="1"/>
</dbReference>
<dbReference type="SUPFAM" id="SSF56935">
    <property type="entry name" value="Porins"/>
    <property type="match status" value="1"/>
</dbReference>
<keyword evidence="9 10" id="KW-0998">Cell outer membrane</keyword>
<accession>A0A953HW54</accession>
<evidence type="ECO:0000256" key="5">
    <source>
        <dbReference type="ARBA" id="ARBA00022729"/>
    </source>
</evidence>
<keyword evidence="2 10" id="KW-0813">Transport</keyword>
<dbReference type="InterPro" id="IPR039426">
    <property type="entry name" value="TonB-dep_rcpt-like"/>
</dbReference>
<comment type="similarity">
    <text evidence="10 11">Belongs to the TonB-dependent receptor family.</text>
</comment>
<dbReference type="PANTHER" id="PTHR30069">
    <property type="entry name" value="TONB-DEPENDENT OUTER MEMBRANE RECEPTOR"/>
    <property type="match status" value="1"/>
</dbReference>
<dbReference type="GO" id="GO:0009279">
    <property type="term" value="C:cell outer membrane"/>
    <property type="evidence" value="ECO:0007669"/>
    <property type="project" value="UniProtKB-SubCell"/>
</dbReference>
<feature type="domain" description="TonB-dependent receptor plug" evidence="14">
    <location>
        <begin position="121"/>
        <end position="228"/>
    </location>
</feature>
<dbReference type="Pfam" id="PF07715">
    <property type="entry name" value="Plug"/>
    <property type="match status" value="1"/>
</dbReference>
<proteinExistence type="inferred from homology"/>
<keyword evidence="3 10" id="KW-1134">Transmembrane beta strand</keyword>
<evidence type="ECO:0000256" key="6">
    <source>
        <dbReference type="ARBA" id="ARBA00023077"/>
    </source>
</evidence>
<dbReference type="RefSeq" id="WP_166143260.1">
    <property type="nucleotide sequence ID" value="NZ_JAHVHU010000002.1"/>
</dbReference>
<dbReference type="Gene3D" id="2.60.40.1120">
    <property type="entry name" value="Carboxypeptidase-like, regulatory domain"/>
    <property type="match status" value="1"/>
</dbReference>